<dbReference type="EMBL" id="JAAGAX010000005">
    <property type="protein sequence ID" value="KAF2313986.1"/>
    <property type="molecule type" value="Genomic_DNA"/>
</dbReference>
<dbReference type="SUPFAM" id="SSF51182">
    <property type="entry name" value="RmlC-like cupins"/>
    <property type="match status" value="1"/>
</dbReference>
<keyword evidence="2" id="KW-0758">Storage protein</keyword>
<dbReference type="PRINTS" id="PR00439">
    <property type="entry name" value="11SGLOBULIN"/>
</dbReference>
<keyword evidence="3" id="KW-0708">Seed storage protein</keyword>
<dbReference type="Pfam" id="PF00190">
    <property type="entry name" value="Cupin_1"/>
    <property type="match status" value="1"/>
</dbReference>
<dbReference type="InterPro" id="IPR050253">
    <property type="entry name" value="Seed_Storage-Functional"/>
</dbReference>
<keyword evidence="7" id="KW-1185">Reference proteome</keyword>
<protein>
    <recommendedName>
        <fullName evidence="5">Cupin type-1 domain-containing protein</fullName>
    </recommendedName>
</protein>
<dbReference type="InterPro" id="IPR006045">
    <property type="entry name" value="Cupin_1"/>
</dbReference>
<evidence type="ECO:0000313" key="7">
    <source>
        <dbReference type="Proteomes" id="UP000467840"/>
    </source>
</evidence>
<name>A0A6A6MP20_HEVBR</name>
<feature type="domain" description="Cupin type-1" evidence="5">
    <location>
        <begin position="27"/>
        <end position="162"/>
    </location>
</feature>
<dbReference type="Proteomes" id="UP000467840">
    <property type="component" value="Chromosome 15"/>
</dbReference>
<organism evidence="6 7">
    <name type="scientific">Hevea brasiliensis</name>
    <name type="common">Para rubber tree</name>
    <name type="synonym">Siphonia brasiliensis</name>
    <dbReference type="NCBI Taxonomy" id="3981"/>
    <lineage>
        <taxon>Eukaryota</taxon>
        <taxon>Viridiplantae</taxon>
        <taxon>Streptophyta</taxon>
        <taxon>Embryophyta</taxon>
        <taxon>Tracheophyta</taxon>
        <taxon>Spermatophyta</taxon>
        <taxon>Magnoliopsida</taxon>
        <taxon>eudicotyledons</taxon>
        <taxon>Gunneridae</taxon>
        <taxon>Pentapetalae</taxon>
        <taxon>rosids</taxon>
        <taxon>fabids</taxon>
        <taxon>Malpighiales</taxon>
        <taxon>Euphorbiaceae</taxon>
        <taxon>Crotonoideae</taxon>
        <taxon>Micrandreae</taxon>
        <taxon>Hevea</taxon>
    </lineage>
</organism>
<proteinExistence type="inferred from homology"/>
<evidence type="ECO:0000259" key="5">
    <source>
        <dbReference type="SMART" id="SM00835"/>
    </source>
</evidence>
<evidence type="ECO:0000256" key="3">
    <source>
        <dbReference type="ARBA" id="ARBA00023129"/>
    </source>
</evidence>
<accession>A0A6A6MP20</accession>
<dbReference type="FunFam" id="2.60.120.10:FF:000073">
    <property type="entry name" value="Glycinin G1"/>
    <property type="match status" value="1"/>
</dbReference>
<evidence type="ECO:0000256" key="1">
    <source>
        <dbReference type="ARBA" id="ARBA00007178"/>
    </source>
</evidence>
<dbReference type="GO" id="GO:0045735">
    <property type="term" value="F:nutrient reservoir activity"/>
    <property type="evidence" value="ECO:0007669"/>
    <property type="project" value="UniProtKB-KW"/>
</dbReference>
<dbReference type="InterPro" id="IPR011051">
    <property type="entry name" value="RmlC_Cupin_sf"/>
</dbReference>
<gene>
    <name evidence="6" type="ORF">GH714_021347</name>
</gene>
<evidence type="ECO:0000256" key="4">
    <source>
        <dbReference type="ARBA" id="ARBA00023157"/>
    </source>
</evidence>
<reference evidence="6 7" key="1">
    <citation type="journal article" date="2020" name="Mol. Plant">
        <title>The Chromosome-Based Rubber Tree Genome Provides New Insights into Spurge Genome Evolution and Rubber Biosynthesis.</title>
        <authorList>
            <person name="Liu J."/>
            <person name="Shi C."/>
            <person name="Shi C.C."/>
            <person name="Li W."/>
            <person name="Zhang Q.J."/>
            <person name="Zhang Y."/>
            <person name="Li K."/>
            <person name="Lu H.F."/>
            <person name="Shi C."/>
            <person name="Zhu S.T."/>
            <person name="Xiao Z.Y."/>
            <person name="Nan H."/>
            <person name="Yue Y."/>
            <person name="Zhu X.G."/>
            <person name="Wu Y."/>
            <person name="Hong X.N."/>
            <person name="Fan G.Y."/>
            <person name="Tong Y."/>
            <person name="Zhang D."/>
            <person name="Mao C.L."/>
            <person name="Liu Y.L."/>
            <person name="Hao S.J."/>
            <person name="Liu W.Q."/>
            <person name="Lv M.Q."/>
            <person name="Zhang H.B."/>
            <person name="Liu Y."/>
            <person name="Hu-Tang G.R."/>
            <person name="Wang J.P."/>
            <person name="Wang J.H."/>
            <person name="Sun Y.H."/>
            <person name="Ni S.B."/>
            <person name="Chen W.B."/>
            <person name="Zhang X.C."/>
            <person name="Jiao Y.N."/>
            <person name="Eichler E.E."/>
            <person name="Li G.H."/>
            <person name="Liu X."/>
            <person name="Gao L.Z."/>
        </authorList>
    </citation>
    <scope>NUCLEOTIDE SEQUENCE [LARGE SCALE GENOMIC DNA]</scope>
    <source>
        <strain evidence="7">cv. GT1</strain>
        <tissue evidence="6">Leaf</tissue>
    </source>
</reference>
<dbReference type="SMART" id="SM00835">
    <property type="entry name" value="Cupin_1"/>
    <property type="match status" value="1"/>
</dbReference>
<dbReference type="InterPro" id="IPR014710">
    <property type="entry name" value="RmlC-like_jellyroll"/>
</dbReference>
<dbReference type="InterPro" id="IPR006044">
    <property type="entry name" value="11S_seedstore_pln"/>
</dbReference>
<evidence type="ECO:0000313" key="6">
    <source>
        <dbReference type="EMBL" id="KAF2313986.1"/>
    </source>
</evidence>
<sequence>MEPDPRVWPSPYDPERYQRDECQLDRISALEPCRRVQRRLVLQTSGTKMIISSNVQNAMMTPYWNVNAHGVHYIVRGSGEVQVVDDNGNTVFDGQVRAGQVITVPQNFAVVKKASAAGMEWVTFKTNDNARINQLAGKMSAIRSMPVDVVANSYQVSREEARRLKENRQEVTVLSPRSRSRYNITEGSE</sequence>
<evidence type="ECO:0000256" key="2">
    <source>
        <dbReference type="ARBA" id="ARBA00022761"/>
    </source>
</evidence>
<dbReference type="CDD" id="cd02243">
    <property type="entry name" value="cupin_11S_legumin_C"/>
    <property type="match status" value="1"/>
</dbReference>
<dbReference type="PANTHER" id="PTHR31189">
    <property type="entry name" value="OS03G0336100 PROTEIN-RELATED"/>
    <property type="match status" value="1"/>
</dbReference>
<comment type="similarity">
    <text evidence="1">Belongs to the 11S seed storage protein (globulins) family.</text>
</comment>
<dbReference type="AlphaFoldDB" id="A0A6A6MP20"/>
<keyword evidence="4" id="KW-1015">Disulfide bond</keyword>
<dbReference type="Gene3D" id="2.60.120.10">
    <property type="entry name" value="Jelly Rolls"/>
    <property type="match status" value="1"/>
</dbReference>
<dbReference type="PANTHER" id="PTHR31189:SF48">
    <property type="entry name" value="LEGUMIN B"/>
    <property type="match status" value="1"/>
</dbReference>
<comment type="caution">
    <text evidence="6">The sequence shown here is derived from an EMBL/GenBank/DDBJ whole genome shotgun (WGS) entry which is preliminary data.</text>
</comment>